<dbReference type="PROSITE" id="PS50010">
    <property type="entry name" value="DH_2"/>
    <property type="match status" value="1"/>
</dbReference>
<feature type="domain" description="DH" evidence="13">
    <location>
        <begin position="208"/>
        <end position="387"/>
    </location>
</feature>
<dbReference type="InterPro" id="IPR037832">
    <property type="entry name" value="PH_Vav"/>
</dbReference>
<dbReference type="SMART" id="SM00109">
    <property type="entry name" value="C1"/>
    <property type="match status" value="1"/>
</dbReference>
<evidence type="ECO:0008006" key="18">
    <source>
        <dbReference type="Google" id="ProtNLM"/>
    </source>
</evidence>
<dbReference type="PROSITE" id="PS00479">
    <property type="entry name" value="ZF_DAG_PE_1"/>
    <property type="match status" value="1"/>
</dbReference>
<dbReference type="Pfam" id="PF00621">
    <property type="entry name" value="RhoGEF"/>
    <property type="match status" value="1"/>
</dbReference>
<dbReference type="SUPFAM" id="SSF50729">
    <property type="entry name" value="PH domain-like"/>
    <property type="match status" value="1"/>
</dbReference>
<dbReference type="Gene3D" id="1.20.900.10">
    <property type="entry name" value="Dbl homology (DH) domain"/>
    <property type="match status" value="1"/>
</dbReference>
<keyword evidence="1 10" id="KW-0728">SH3 domain</keyword>
<keyword evidence="17" id="KW-1185">Reference proteome</keyword>
<evidence type="ECO:0000259" key="15">
    <source>
        <dbReference type="PROSITE" id="PS50081"/>
    </source>
</evidence>
<dbReference type="GO" id="GO:0005085">
    <property type="term" value="F:guanyl-nucleotide exchange factor activity"/>
    <property type="evidence" value="ECO:0007669"/>
    <property type="project" value="UniProtKB-KW"/>
</dbReference>
<dbReference type="InterPro" id="IPR001715">
    <property type="entry name" value="CH_dom"/>
</dbReference>
<dbReference type="InterPro" id="IPR011993">
    <property type="entry name" value="PH-like_dom_sf"/>
</dbReference>
<dbReference type="InterPro" id="IPR002219">
    <property type="entry name" value="PKC_DAG/PE"/>
</dbReference>
<dbReference type="GO" id="GO:0048468">
    <property type="term" value="P:cell development"/>
    <property type="evidence" value="ECO:0007669"/>
    <property type="project" value="UniProtKB-ARBA"/>
</dbReference>
<keyword evidence="8 9" id="KW-0727">SH2 domain</keyword>
<dbReference type="SUPFAM" id="SSF55550">
    <property type="entry name" value="SH2 domain"/>
    <property type="match status" value="1"/>
</dbReference>
<dbReference type="InterPro" id="IPR036872">
    <property type="entry name" value="CH_dom_sf"/>
</dbReference>
<dbReference type="PROSITE" id="PS50021">
    <property type="entry name" value="CH"/>
    <property type="match status" value="1"/>
</dbReference>
<dbReference type="SMART" id="SM00033">
    <property type="entry name" value="CH"/>
    <property type="match status" value="1"/>
</dbReference>
<evidence type="ECO:0000256" key="5">
    <source>
        <dbReference type="ARBA" id="ARBA00022737"/>
    </source>
</evidence>
<dbReference type="PANTHER" id="PTHR45818">
    <property type="entry name" value="PROTEIN VAV"/>
    <property type="match status" value="1"/>
</dbReference>
<dbReference type="Pfam" id="PF00130">
    <property type="entry name" value="C1_1"/>
    <property type="match status" value="1"/>
</dbReference>
<dbReference type="PROSITE" id="PS50002">
    <property type="entry name" value="SH3"/>
    <property type="match status" value="1"/>
</dbReference>
<dbReference type="GO" id="GO:0009653">
    <property type="term" value="P:anatomical structure morphogenesis"/>
    <property type="evidence" value="ECO:0007669"/>
    <property type="project" value="UniProtKB-ARBA"/>
</dbReference>
<gene>
    <name evidence="16" type="ORF">RI129_001994</name>
</gene>
<dbReference type="InterPro" id="IPR036028">
    <property type="entry name" value="SH3-like_dom_sf"/>
</dbReference>
<dbReference type="GO" id="GO:0008270">
    <property type="term" value="F:zinc ion binding"/>
    <property type="evidence" value="ECO:0007669"/>
    <property type="project" value="UniProtKB-KW"/>
</dbReference>
<feature type="domain" description="SH3" evidence="12">
    <location>
        <begin position="709"/>
        <end position="770"/>
    </location>
</feature>
<dbReference type="Pfam" id="PF22697">
    <property type="entry name" value="SOS1_NGEF_PH"/>
    <property type="match status" value="1"/>
</dbReference>
<dbReference type="SUPFAM" id="SSF48065">
    <property type="entry name" value="DBL homology domain (DH-domain)"/>
    <property type="match status" value="1"/>
</dbReference>
<evidence type="ECO:0000256" key="2">
    <source>
        <dbReference type="ARBA" id="ARBA00022553"/>
    </source>
</evidence>
<dbReference type="SUPFAM" id="SSF50044">
    <property type="entry name" value="SH3-domain"/>
    <property type="match status" value="1"/>
</dbReference>
<dbReference type="Gene3D" id="1.10.418.10">
    <property type="entry name" value="Calponin-like domain"/>
    <property type="match status" value="1"/>
</dbReference>
<evidence type="ECO:0000256" key="10">
    <source>
        <dbReference type="PROSITE-ProRule" id="PRU00192"/>
    </source>
</evidence>
<dbReference type="Gene3D" id="2.30.29.30">
    <property type="entry name" value="Pleckstrin-homology domain (PH domain)/Phosphotyrosine-binding domain (PTB)"/>
    <property type="match status" value="1"/>
</dbReference>
<dbReference type="CDD" id="cd01223">
    <property type="entry name" value="PH_Vav"/>
    <property type="match status" value="1"/>
</dbReference>
<evidence type="ECO:0000256" key="1">
    <source>
        <dbReference type="ARBA" id="ARBA00022443"/>
    </source>
</evidence>
<dbReference type="CDD" id="cd20810">
    <property type="entry name" value="C1_VAV"/>
    <property type="match status" value="1"/>
</dbReference>
<evidence type="ECO:0000259" key="14">
    <source>
        <dbReference type="PROSITE" id="PS50021"/>
    </source>
</evidence>
<protein>
    <recommendedName>
        <fullName evidence="18">Protein vav</fullName>
    </recommendedName>
</protein>
<keyword evidence="4" id="KW-0479">Metal-binding</keyword>
<dbReference type="Gene3D" id="2.30.30.40">
    <property type="entry name" value="SH3 Domains"/>
    <property type="match status" value="1"/>
</dbReference>
<evidence type="ECO:0000259" key="12">
    <source>
        <dbReference type="PROSITE" id="PS50002"/>
    </source>
</evidence>
<dbReference type="Gene3D" id="3.30.505.10">
    <property type="entry name" value="SH2 domain"/>
    <property type="match status" value="1"/>
</dbReference>
<organism evidence="16 17">
    <name type="scientific">Pyrocoelia pectoralis</name>
    <dbReference type="NCBI Taxonomy" id="417401"/>
    <lineage>
        <taxon>Eukaryota</taxon>
        <taxon>Metazoa</taxon>
        <taxon>Ecdysozoa</taxon>
        <taxon>Arthropoda</taxon>
        <taxon>Hexapoda</taxon>
        <taxon>Insecta</taxon>
        <taxon>Pterygota</taxon>
        <taxon>Neoptera</taxon>
        <taxon>Endopterygota</taxon>
        <taxon>Coleoptera</taxon>
        <taxon>Polyphaga</taxon>
        <taxon>Elateriformia</taxon>
        <taxon>Elateroidea</taxon>
        <taxon>Lampyridae</taxon>
        <taxon>Lampyrinae</taxon>
        <taxon>Pyrocoelia</taxon>
    </lineage>
</organism>
<dbReference type="InterPro" id="IPR036860">
    <property type="entry name" value="SH2_dom_sf"/>
</dbReference>
<evidence type="ECO:0000259" key="13">
    <source>
        <dbReference type="PROSITE" id="PS50010"/>
    </source>
</evidence>
<keyword evidence="6" id="KW-0863">Zinc-finger</keyword>
<dbReference type="CDD" id="cd00160">
    <property type="entry name" value="RhoGEF"/>
    <property type="match status" value="1"/>
</dbReference>
<evidence type="ECO:0000256" key="8">
    <source>
        <dbReference type="ARBA" id="ARBA00022999"/>
    </source>
</evidence>
<dbReference type="PANTHER" id="PTHR45818:SF3">
    <property type="entry name" value="PROTEIN VAV"/>
    <property type="match status" value="1"/>
</dbReference>
<dbReference type="Pfam" id="PF07653">
    <property type="entry name" value="SH3_2"/>
    <property type="match status" value="1"/>
</dbReference>
<dbReference type="PROSITE" id="PS50001">
    <property type="entry name" value="SH2"/>
    <property type="match status" value="1"/>
</dbReference>
<dbReference type="CDD" id="cd21201">
    <property type="entry name" value="CH_VAV"/>
    <property type="match status" value="1"/>
</dbReference>
<keyword evidence="5" id="KW-0677">Repeat</keyword>
<feature type="domain" description="Phorbol-ester/DAG-type" evidence="15">
    <location>
        <begin position="536"/>
        <end position="585"/>
    </location>
</feature>
<evidence type="ECO:0000256" key="6">
    <source>
        <dbReference type="ARBA" id="ARBA00022771"/>
    </source>
</evidence>
<dbReference type="SMART" id="SM00252">
    <property type="entry name" value="SH2"/>
    <property type="match status" value="1"/>
</dbReference>
<feature type="domain" description="SH2" evidence="11">
    <location>
        <begin position="607"/>
        <end position="709"/>
    </location>
</feature>
<keyword evidence="2" id="KW-0597">Phosphoprotein</keyword>
<proteinExistence type="predicted"/>
<keyword evidence="7" id="KW-0862">Zinc</keyword>
<dbReference type="GO" id="GO:0016477">
    <property type="term" value="P:cell migration"/>
    <property type="evidence" value="ECO:0007669"/>
    <property type="project" value="TreeGrafter"/>
</dbReference>
<dbReference type="SMART" id="SM00326">
    <property type="entry name" value="SH3"/>
    <property type="match status" value="1"/>
</dbReference>
<dbReference type="InterPro" id="IPR000980">
    <property type="entry name" value="SH2"/>
</dbReference>
<dbReference type="Gene3D" id="3.30.60.20">
    <property type="match status" value="1"/>
</dbReference>
<dbReference type="Pfam" id="PF00017">
    <property type="entry name" value="SH2"/>
    <property type="match status" value="1"/>
</dbReference>
<dbReference type="Proteomes" id="UP001329430">
    <property type="component" value="Chromosome 1"/>
</dbReference>
<dbReference type="InterPro" id="IPR035899">
    <property type="entry name" value="DBL_dom_sf"/>
</dbReference>
<dbReference type="EMBL" id="JAVRBK010000001">
    <property type="protein sequence ID" value="KAK5650965.1"/>
    <property type="molecule type" value="Genomic_DNA"/>
</dbReference>
<dbReference type="CDD" id="cd00174">
    <property type="entry name" value="SH3"/>
    <property type="match status" value="1"/>
</dbReference>
<dbReference type="SUPFAM" id="SSF47576">
    <property type="entry name" value="Calponin-homology domain, CH-domain"/>
    <property type="match status" value="1"/>
</dbReference>
<keyword evidence="3" id="KW-0344">Guanine-nucleotide releasing factor</keyword>
<comment type="caution">
    <text evidence="16">The sequence shown here is derived from an EMBL/GenBank/DDBJ whole genome shotgun (WGS) entry which is preliminary data.</text>
</comment>
<dbReference type="AlphaFoldDB" id="A0AAN7VKG0"/>
<evidence type="ECO:0000256" key="3">
    <source>
        <dbReference type="ARBA" id="ARBA00022658"/>
    </source>
</evidence>
<evidence type="ECO:0000313" key="17">
    <source>
        <dbReference type="Proteomes" id="UP001329430"/>
    </source>
</evidence>
<name>A0AAN7VKG0_9COLE</name>
<dbReference type="SMART" id="SM00325">
    <property type="entry name" value="RhoGEF"/>
    <property type="match status" value="1"/>
</dbReference>
<dbReference type="InterPro" id="IPR055251">
    <property type="entry name" value="SOS1_NGEF_PH"/>
</dbReference>
<feature type="domain" description="Calponin-homology (CH)" evidence="14">
    <location>
        <begin position="9"/>
        <end position="128"/>
    </location>
</feature>
<evidence type="ECO:0000256" key="4">
    <source>
        <dbReference type="ARBA" id="ARBA00022723"/>
    </source>
</evidence>
<reference evidence="16 17" key="1">
    <citation type="journal article" date="2024" name="Insects">
        <title>An Improved Chromosome-Level Genome Assembly of the Firefly Pyrocoelia pectoralis.</title>
        <authorList>
            <person name="Fu X."/>
            <person name="Meyer-Rochow V.B."/>
            <person name="Ballantyne L."/>
            <person name="Zhu X."/>
        </authorList>
    </citation>
    <scope>NUCLEOTIDE SEQUENCE [LARGE SCALE GENOMIC DNA]</scope>
    <source>
        <strain evidence="16">XCY_ONT2</strain>
    </source>
</reference>
<dbReference type="InterPro" id="IPR000219">
    <property type="entry name" value="DH_dom"/>
</dbReference>
<evidence type="ECO:0000259" key="11">
    <source>
        <dbReference type="PROSITE" id="PS50001"/>
    </source>
</evidence>
<accession>A0AAN7VKG0</accession>
<evidence type="ECO:0000256" key="9">
    <source>
        <dbReference type="PROSITE-ProRule" id="PRU00191"/>
    </source>
</evidence>
<dbReference type="InterPro" id="IPR001452">
    <property type="entry name" value="SH3_domain"/>
</dbReference>
<sequence length="776" mass="90706">MATAYITSDELWRECANWLTQWDVLRSDHRANWPNAGIVDLANTLRDGVLLCTLLNKIDPGCIDIKDVNLKPAMAQFLCLRNIRLFLRTCNVTFGIKELDLFEELMLFDLTNFHKVLCTISKLSLSPKSLKSNIPGFSAQNVQSREEEDIYQSLKSAEPPPRSALNVEYEEYGEYNRGEEIYQDLCSLQQVPHSESSLVCWDTSALRKRDYVIKELVETEHNYVEVLNKLKKNFMRPLQAHLRPELRAIVFCKINELHEIHTGFLSQLLKVGTDKSVRLGGIFMAWRERFLVYGTYCANLSYACALLQDCCDKDEILNQAIIKCEKEDNNGRFKLRDVLSVPMQRILKYHLLLEKLIELTDPNHEGYQELKRAREVMLDVAGYINEAARDSEHLAVIKKLQENIVEWDVSSELKLENCGRLIKDAELKIKAHDDQKIRNRYVFIFDKVMILCKQIKGNQFAYRDMLHLPEYRIENFNNRALLNREARWSYQWHLVKHNQSIAYTIYARSIEIKEKMIKALKDAVDNVRPASLARTNHRFEMHTFENPVTCNRCSKYLKGLIFQGYRCRVCDIAIHKECIATSGRCGAPPPPPPHITHNDVQLSNKLWFVGEMDRNDASTALEHRRNGTYLVRIRSQRDDRDRFALSLKTDNTVKHMKICCDITGSEEKYFLSLSKYFNSIEALIENYQHSSLKENFERLEEHTKLEWPYRQLRAIACRDFDPQDCEHITFREGQEIIVLCQEGYRNGWWKGKCEEQVGYFPSSYVRTLDYIIPDIY</sequence>
<evidence type="ECO:0000313" key="16">
    <source>
        <dbReference type="EMBL" id="KAK5650965.1"/>
    </source>
</evidence>
<dbReference type="PROSITE" id="PS50081">
    <property type="entry name" value="ZF_DAG_PE_2"/>
    <property type="match status" value="1"/>
</dbReference>
<dbReference type="GO" id="GO:0005737">
    <property type="term" value="C:cytoplasm"/>
    <property type="evidence" value="ECO:0007669"/>
    <property type="project" value="TreeGrafter"/>
</dbReference>
<dbReference type="Pfam" id="PF00307">
    <property type="entry name" value="CH"/>
    <property type="match status" value="1"/>
</dbReference>
<evidence type="ECO:0000256" key="7">
    <source>
        <dbReference type="ARBA" id="ARBA00022833"/>
    </source>
</evidence>